<organism evidence="2 3">
    <name type="scientific">Ficus carica</name>
    <name type="common">Common fig</name>
    <dbReference type="NCBI Taxonomy" id="3494"/>
    <lineage>
        <taxon>Eukaryota</taxon>
        <taxon>Viridiplantae</taxon>
        <taxon>Streptophyta</taxon>
        <taxon>Embryophyta</taxon>
        <taxon>Tracheophyta</taxon>
        <taxon>Spermatophyta</taxon>
        <taxon>Magnoliopsida</taxon>
        <taxon>eudicotyledons</taxon>
        <taxon>Gunneridae</taxon>
        <taxon>Pentapetalae</taxon>
        <taxon>rosids</taxon>
        <taxon>fabids</taxon>
        <taxon>Rosales</taxon>
        <taxon>Moraceae</taxon>
        <taxon>Ficeae</taxon>
        <taxon>Ficus</taxon>
    </lineage>
</organism>
<feature type="region of interest" description="Disordered" evidence="1">
    <location>
        <begin position="32"/>
        <end position="85"/>
    </location>
</feature>
<dbReference type="AlphaFoldDB" id="A0AA88D918"/>
<name>A0AA88D918_FICCA</name>
<reference evidence="2" key="1">
    <citation type="submission" date="2023-07" db="EMBL/GenBank/DDBJ databases">
        <title>draft genome sequence of fig (Ficus carica).</title>
        <authorList>
            <person name="Takahashi T."/>
            <person name="Nishimura K."/>
        </authorList>
    </citation>
    <scope>NUCLEOTIDE SEQUENCE</scope>
</reference>
<sequence length="85" mass="9627">MQNSHGLDGKTGWQWRWRRRLLKKEREGRATLKATEECGGGDGGVAGDGRMRKKGGPRRRHRENKREGQAVAGRATAMSVDKQRR</sequence>
<evidence type="ECO:0000313" key="2">
    <source>
        <dbReference type="EMBL" id="GMN47576.1"/>
    </source>
</evidence>
<dbReference type="Proteomes" id="UP001187192">
    <property type="component" value="Unassembled WGS sequence"/>
</dbReference>
<accession>A0AA88D918</accession>
<protein>
    <submittedName>
        <fullName evidence="2">Uncharacterized protein</fullName>
    </submittedName>
</protein>
<dbReference type="EMBL" id="BTGU01000026">
    <property type="protein sequence ID" value="GMN47576.1"/>
    <property type="molecule type" value="Genomic_DNA"/>
</dbReference>
<evidence type="ECO:0000313" key="3">
    <source>
        <dbReference type="Proteomes" id="UP001187192"/>
    </source>
</evidence>
<feature type="compositionally biased region" description="Gly residues" evidence="1">
    <location>
        <begin position="38"/>
        <end position="47"/>
    </location>
</feature>
<comment type="caution">
    <text evidence="2">The sequence shown here is derived from an EMBL/GenBank/DDBJ whole genome shotgun (WGS) entry which is preliminary data.</text>
</comment>
<keyword evidence="3" id="KW-1185">Reference proteome</keyword>
<proteinExistence type="predicted"/>
<feature type="compositionally biased region" description="Basic residues" evidence="1">
    <location>
        <begin position="51"/>
        <end position="63"/>
    </location>
</feature>
<evidence type="ECO:0000256" key="1">
    <source>
        <dbReference type="SAM" id="MobiDB-lite"/>
    </source>
</evidence>
<gene>
    <name evidence="2" type="ORF">TIFTF001_016747</name>
</gene>